<sequence>MSTSPFGLDPSTRRLLDEDYCLSFEGNHLIVEHVPYATTGGAVAYGRLALPVVFSGDAVHDGSGDHRIWFVGEQPCDQHGRPLPGPSPEAHAITAELSADFMISSKPKDGGSYANTYDKITSYVRILSHPAIALDPAANPRPGAGWTEVPDDLPFVYPDTGTARAGLAAVNAKFRGHRIGIVGLGGTGSFILDQVSKTWVDAIDLFDGDVFDNHNAYRAPGAADIEDLKRRPNKAEYFASVYGHMHTGITAHPVFITADNVSRLGDCTFVFMAAADAEDKPAIITWLRERRIPMVEVGMGIRDEGGCLSGLLAVVNHFPEAPEGTVAGAAAAPDEYDRNIQTADLNSLNAMLAVINWKKYLGYYAEFEPVDETVYRIFTGTIRNGAERGAERAGADAE</sequence>
<dbReference type="GO" id="GO:0016779">
    <property type="term" value="F:nucleotidyltransferase activity"/>
    <property type="evidence" value="ECO:0007669"/>
    <property type="project" value="UniProtKB-KW"/>
</dbReference>
<dbReference type="Pfam" id="PF00899">
    <property type="entry name" value="ThiF"/>
    <property type="match status" value="1"/>
</dbReference>
<keyword evidence="4" id="KW-1185">Reference proteome</keyword>
<feature type="domain" description="DUF6791" evidence="2">
    <location>
        <begin position="13"/>
        <end position="160"/>
    </location>
</feature>
<evidence type="ECO:0000313" key="3">
    <source>
        <dbReference type="EMBL" id="GAA3559925.1"/>
    </source>
</evidence>
<reference evidence="4" key="1">
    <citation type="journal article" date="2019" name="Int. J. Syst. Evol. Microbiol.">
        <title>The Global Catalogue of Microorganisms (GCM) 10K type strain sequencing project: providing services to taxonomists for standard genome sequencing and annotation.</title>
        <authorList>
            <consortium name="The Broad Institute Genomics Platform"/>
            <consortium name="The Broad Institute Genome Sequencing Center for Infectious Disease"/>
            <person name="Wu L."/>
            <person name="Ma J."/>
        </authorList>
    </citation>
    <scope>NUCLEOTIDE SEQUENCE [LARGE SCALE GENOMIC DNA]</scope>
    <source>
        <strain evidence="4">JCM 16928</strain>
    </source>
</reference>
<gene>
    <name evidence="3" type="ORF">GCM10022235_30280</name>
</gene>
<dbReference type="Pfam" id="PF20590">
    <property type="entry name" value="DUF6791"/>
    <property type="match status" value="1"/>
</dbReference>
<comment type="caution">
    <text evidence="3">The sequence shown here is derived from an EMBL/GenBank/DDBJ whole genome shotgun (WGS) entry which is preliminary data.</text>
</comment>
<name>A0ABP6X3S9_9ACTN</name>
<dbReference type="Gene3D" id="3.40.50.720">
    <property type="entry name" value="NAD(P)-binding Rossmann-like Domain"/>
    <property type="match status" value="1"/>
</dbReference>
<evidence type="ECO:0000313" key="4">
    <source>
        <dbReference type="Proteomes" id="UP001501222"/>
    </source>
</evidence>
<evidence type="ECO:0000259" key="1">
    <source>
        <dbReference type="Pfam" id="PF00899"/>
    </source>
</evidence>
<dbReference type="InterPro" id="IPR000594">
    <property type="entry name" value="ThiF_NAD_FAD-bd"/>
</dbReference>
<keyword evidence="3" id="KW-0548">Nucleotidyltransferase</keyword>
<dbReference type="SUPFAM" id="SSF69572">
    <property type="entry name" value="Activating enzymes of the ubiquitin-like proteins"/>
    <property type="match status" value="1"/>
</dbReference>
<accession>A0ABP6X3S9</accession>
<dbReference type="CDD" id="cd01483">
    <property type="entry name" value="E1_enzyme_family"/>
    <property type="match status" value="1"/>
</dbReference>
<organism evidence="3 4">
    <name type="scientific">Kribbella ginsengisoli</name>
    <dbReference type="NCBI Taxonomy" id="363865"/>
    <lineage>
        <taxon>Bacteria</taxon>
        <taxon>Bacillati</taxon>
        <taxon>Actinomycetota</taxon>
        <taxon>Actinomycetes</taxon>
        <taxon>Propionibacteriales</taxon>
        <taxon>Kribbellaceae</taxon>
        <taxon>Kribbella</taxon>
    </lineage>
</organism>
<proteinExistence type="predicted"/>
<evidence type="ECO:0000259" key="2">
    <source>
        <dbReference type="Pfam" id="PF20590"/>
    </source>
</evidence>
<protein>
    <submittedName>
        <fullName evidence="3">ThiF family adenylyltransferase</fullName>
    </submittedName>
</protein>
<dbReference type="EMBL" id="BAABAA010000003">
    <property type="protein sequence ID" value="GAA3559925.1"/>
    <property type="molecule type" value="Genomic_DNA"/>
</dbReference>
<feature type="domain" description="THIF-type NAD/FAD binding fold" evidence="1">
    <location>
        <begin position="173"/>
        <end position="299"/>
    </location>
</feature>
<dbReference type="Proteomes" id="UP001501222">
    <property type="component" value="Unassembled WGS sequence"/>
</dbReference>
<dbReference type="InterPro" id="IPR046741">
    <property type="entry name" value="DUF6791"/>
</dbReference>
<keyword evidence="3" id="KW-0808">Transferase</keyword>
<dbReference type="InterPro" id="IPR035985">
    <property type="entry name" value="Ubiquitin-activating_enz"/>
</dbReference>
<dbReference type="RefSeq" id="WP_344841069.1">
    <property type="nucleotide sequence ID" value="NZ_BAABAA010000003.1"/>
</dbReference>